<protein>
    <submittedName>
        <fullName evidence="3">Uncharacterized protein</fullName>
    </submittedName>
</protein>
<dbReference type="EMBL" id="RCUY01000011">
    <property type="protein sequence ID" value="RLP80918.1"/>
    <property type="molecule type" value="Genomic_DNA"/>
</dbReference>
<dbReference type="Proteomes" id="UP000269438">
    <property type="component" value="Unassembled WGS sequence"/>
</dbReference>
<keyword evidence="1" id="KW-1133">Transmembrane helix</keyword>
<evidence type="ECO:0000313" key="2">
    <source>
        <dbReference type="EMBL" id="RLP80918.1"/>
    </source>
</evidence>
<keyword evidence="1" id="KW-0472">Membrane</keyword>
<comment type="caution">
    <text evidence="3">The sequence shown here is derived from an EMBL/GenBank/DDBJ whole genome shotgun (WGS) entry which is preliminary data.</text>
</comment>
<dbReference type="OrthoDB" id="4571002at2"/>
<dbReference type="AlphaFoldDB" id="A0A3L7AVY9"/>
<reference evidence="3 4" key="1">
    <citation type="submission" date="2018-10" db="EMBL/GenBank/DDBJ databases">
        <authorList>
            <person name="Li J."/>
        </authorList>
    </citation>
    <scope>NUCLEOTIDE SEQUENCE [LARGE SCALE GENOMIC DNA]</scope>
    <source>
        <strain evidence="3 4">JCM 11654</strain>
    </source>
</reference>
<dbReference type="EMBL" id="RCUY01000001">
    <property type="protein sequence ID" value="RLP84703.1"/>
    <property type="molecule type" value="Genomic_DNA"/>
</dbReference>
<keyword evidence="1" id="KW-0812">Transmembrane</keyword>
<feature type="transmembrane region" description="Helical" evidence="1">
    <location>
        <begin position="12"/>
        <end position="30"/>
    </location>
</feature>
<keyword evidence="4" id="KW-1185">Reference proteome</keyword>
<dbReference type="RefSeq" id="WP_121687176.1">
    <property type="nucleotide sequence ID" value="NZ_RCUY01000001.1"/>
</dbReference>
<accession>A0A3L7AVY9</accession>
<evidence type="ECO:0000256" key="1">
    <source>
        <dbReference type="SAM" id="Phobius"/>
    </source>
</evidence>
<evidence type="ECO:0000313" key="3">
    <source>
        <dbReference type="EMBL" id="RLP84703.1"/>
    </source>
</evidence>
<feature type="transmembrane region" description="Helical" evidence="1">
    <location>
        <begin position="42"/>
        <end position="63"/>
    </location>
</feature>
<proteinExistence type="predicted"/>
<organism evidence="3 4">
    <name type="scientific">Mycetocola lacteus</name>
    <dbReference type="NCBI Taxonomy" id="76637"/>
    <lineage>
        <taxon>Bacteria</taxon>
        <taxon>Bacillati</taxon>
        <taxon>Actinomycetota</taxon>
        <taxon>Actinomycetes</taxon>
        <taxon>Micrococcales</taxon>
        <taxon>Microbacteriaceae</taxon>
        <taxon>Mycetocola</taxon>
    </lineage>
</organism>
<evidence type="ECO:0000313" key="4">
    <source>
        <dbReference type="Proteomes" id="UP000269438"/>
    </source>
</evidence>
<name>A0A3L7AVY9_9MICO</name>
<gene>
    <name evidence="3" type="ORF">D9V34_01510</name>
    <name evidence="2" type="ORF">D9V34_13805</name>
</gene>
<sequence>MSQKPPSTHVRALLTWLAIFPLVTLGSFALEPLSAGWPLPLRTLVLTAAVVPLAVYLVVPNLLRAHGSILSRRAGLVPAVAVIPPAELAD</sequence>